<keyword evidence="2" id="KW-1185">Reference proteome</keyword>
<reference evidence="1" key="1">
    <citation type="submission" date="2016-03" db="EMBL/GenBank/DDBJ databases">
        <title>Mechanisms controlling the formation of the plant cell surface in tip-growing cells are functionally conserved among land plants.</title>
        <authorList>
            <person name="Honkanen S."/>
            <person name="Jones V.A."/>
            <person name="Morieri G."/>
            <person name="Champion C."/>
            <person name="Hetherington A.J."/>
            <person name="Kelly S."/>
            <person name="Saint-Marcoux D."/>
            <person name="Proust H."/>
            <person name="Prescott H."/>
            <person name="Dolan L."/>
        </authorList>
    </citation>
    <scope>NUCLEOTIDE SEQUENCE [LARGE SCALE GENOMIC DNA]</scope>
    <source>
        <tissue evidence="1">Whole gametophyte</tissue>
    </source>
</reference>
<protein>
    <submittedName>
        <fullName evidence="1">Uncharacterized protein</fullName>
    </submittedName>
</protein>
<comment type="caution">
    <text evidence="1">The sequence shown here is derived from an EMBL/GenBank/DDBJ whole genome shotgun (WGS) entry which is preliminary data.</text>
</comment>
<sequence>MFGDGAQGYRSSVWRFNSRSTEISGVEEGGNVESVRLDLVMGNGALKGWGKWIWEGVSKVSFTADRAESGTDVVMLTIKGVEINERESELTIEVEVVCRMDKKEGEVKSGSQKRRQYFELDVASHGLPAQAQFSESPLFVAE</sequence>
<dbReference type="EMBL" id="LVLJ01003151">
    <property type="protein sequence ID" value="OAE22579.1"/>
    <property type="molecule type" value="Genomic_DNA"/>
</dbReference>
<accession>A0A176VNT6</accession>
<evidence type="ECO:0000313" key="2">
    <source>
        <dbReference type="Proteomes" id="UP000077202"/>
    </source>
</evidence>
<organism evidence="1 2">
    <name type="scientific">Marchantia polymorpha subsp. ruderalis</name>
    <dbReference type="NCBI Taxonomy" id="1480154"/>
    <lineage>
        <taxon>Eukaryota</taxon>
        <taxon>Viridiplantae</taxon>
        <taxon>Streptophyta</taxon>
        <taxon>Embryophyta</taxon>
        <taxon>Marchantiophyta</taxon>
        <taxon>Marchantiopsida</taxon>
        <taxon>Marchantiidae</taxon>
        <taxon>Marchantiales</taxon>
        <taxon>Marchantiaceae</taxon>
        <taxon>Marchantia</taxon>
    </lineage>
</organism>
<dbReference type="AlphaFoldDB" id="A0A176VNT6"/>
<name>A0A176VNT6_MARPO</name>
<proteinExistence type="predicted"/>
<gene>
    <name evidence="1" type="ORF">AXG93_731s1220</name>
</gene>
<dbReference type="Proteomes" id="UP000077202">
    <property type="component" value="Unassembled WGS sequence"/>
</dbReference>
<evidence type="ECO:0000313" key="1">
    <source>
        <dbReference type="EMBL" id="OAE22579.1"/>
    </source>
</evidence>